<dbReference type="InterPro" id="IPR019690">
    <property type="entry name" value="DUF2569"/>
</dbReference>
<dbReference type="RefSeq" id="WP_105077383.1">
    <property type="nucleotide sequence ID" value="NZ_CP059084.1"/>
</dbReference>
<evidence type="ECO:0000313" key="3">
    <source>
        <dbReference type="Proteomes" id="UP000663901"/>
    </source>
</evidence>
<keyword evidence="1" id="KW-0472">Membrane</keyword>
<sequence>MECIECRLVEANKESGLCNDCEEVEQRKINGLLYLPALGLVLGLIGGAMQLYDFFGAVLKYYNKTGFLSWFSIGGVIMLLSAFLISVYAAWLFFRRKMGTRRVMIIYYISGLMLALYLTVLPGALFGMKLEQGDIRVLISSLFGVFIWVPYFIFSKRINRVFCH</sequence>
<dbReference type="Pfam" id="PF10754">
    <property type="entry name" value="DUF2569"/>
    <property type="match status" value="1"/>
</dbReference>
<protein>
    <submittedName>
        <fullName evidence="2">DUF2569 domain-containing protein</fullName>
    </submittedName>
</protein>
<name>A0A8A4K039_PANAN</name>
<evidence type="ECO:0000313" key="2">
    <source>
        <dbReference type="EMBL" id="QTC45335.1"/>
    </source>
</evidence>
<feature type="transmembrane region" description="Helical" evidence="1">
    <location>
        <begin position="105"/>
        <end position="125"/>
    </location>
</feature>
<dbReference type="EMBL" id="CP059084">
    <property type="protein sequence ID" value="QTC45335.1"/>
    <property type="molecule type" value="Genomic_DNA"/>
</dbReference>
<keyword evidence="1" id="KW-0812">Transmembrane</keyword>
<feature type="transmembrane region" description="Helical" evidence="1">
    <location>
        <begin position="67"/>
        <end position="93"/>
    </location>
</feature>
<dbReference type="AlphaFoldDB" id="A0A8A4K039"/>
<accession>A0A8A4K039</accession>
<dbReference type="Proteomes" id="UP000663901">
    <property type="component" value="Chromosome"/>
</dbReference>
<gene>
    <name evidence="2" type="ORF">H0Z12_16705</name>
</gene>
<feature type="transmembrane region" description="Helical" evidence="1">
    <location>
        <begin position="137"/>
        <end position="154"/>
    </location>
</feature>
<proteinExistence type="predicted"/>
<keyword evidence="1" id="KW-1133">Transmembrane helix</keyword>
<organism evidence="2 3">
    <name type="scientific">Pantoea ananas</name>
    <name type="common">Erwinia uredovora</name>
    <dbReference type="NCBI Taxonomy" id="553"/>
    <lineage>
        <taxon>Bacteria</taxon>
        <taxon>Pseudomonadati</taxon>
        <taxon>Pseudomonadota</taxon>
        <taxon>Gammaproteobacteria</taxon>
        <taxon>Enterobacterales</taxon>
        <taxon>Erwiniaceae</taxon>
        <taxon>Pantoea</taxon>
    </lineage>
</organism>
<feature type="transmembrane region" description="Helical" evidence="1">
    <location>
        <begin position="32"/>
        <end position="55"/>
    </location>
</feature>
<evidence type="ECO:0000256" key="1">
    <source>
        <dbReference type="SAM" id="Phobius"/>
    </source>
</evidence>
<reference evidence="2" key="1">
    <citation type="submission" date="2020-07" db="EMBL/GenBank/DDBJ databases">
        <title>Genome Sequences for Panteoa spp. that cause Center Rot in Onions.</title>
        <authorList>
            <person name="Asselin J.A."/>
            <person name="Helmann T."/>
            <person name="Beer S."/>
            <person name="Stodghill P."/>
        </authorList>
    </citation>
    <scope>NUCLEOTIDE SEQUENCE</scope>
    <source>
        <strain evidence="2">OC5a</strain>
    </source>
</reference>